<gene>
    <name evidence="1" type="ORF">LTR37_008099</name>
</gene>
<evidence type="ECO:0000313" key="1">
    <source>
        <dbReference type="EMBL" id="KAK3714070.1"/>
    </source>
</evidence>
<proteinExistence type="predicted"/>
<evidence type="ECO:0000313" key="2">
    <source>
        <dbReference type="Proteomes" id="UP001281147"/>
    </source>
</evidence>
<comment type="caution">
    <text evidence="1">The sequence shown here is derived from an EMBL/GenBank/DDBJ whole genome shotgun (WGS) entry which is preliminary data.</text>
</comment>
<protein>
    <submittedName>
        <fullName evidence="1">Uncharacterized protein</fullName>
    </submittedName>
</protein>
<organism evidence="1 2">
    <name type="scientific">Vermiconidia calcicola</name>
    <dbReference type="NCBI Taxonomy" id="1690605"/>
    <lineage>
        <taxon>Eukaryota</taxon>
        <taxon>Fungi</taxon>
        <taxon>Dikarya</taxon>
        <taxon>Ascomycota</taxon>
        <taxon>Pezizomycotina</taxon>
        <taxon>Dothideomycetes</taxon>
        <taxon>Dothideomycetidae</taxon>
        <taxon>Mycosphaerellales</taxon>
        <taxon>Extremaceae</taxon>
        <taxon>Vermiconidia</taxon>
    </lineage>
</organism>
<dbReference type="EMBL" id="JAUTXU010000058">
    <property type="protein sequence ID" value="KAK3714070.1"/>
    <property type="molecule type" value="Genomic_DNA"/>
</dbReference>
<sequence>MSTNTTSKPFLHLLEGQGGMFEWSRLKADDNGELLHYIGTQGLITCVAVFFRVDEERFFMAHINALMQRSGVTSRNVTIEEGARVKEAVLERLEADAKANGWKRDALMISKSIIIACPKMRNPYDDNENTGLYVVDALIEFLNLGLSREELINKDCVGFIVGQDVEVQFIPDGGKRPDEYEERVLTDASNSNWTVGFTC</sequence>
<keyword evidence="2" id="KW-1185">Reference proteome</keyword>
<dbReference type="Proteomes" id="UP001281147">
    <property type="component" value="Unassembled WGS sequence"/>
</dbReference>
<name>A0ACC3NBV0_9PEZI</name>
<reference evidence="1" key="1">
    <citation type="submission" date="2023-07" db="EMBL/GenBank/DDBJ databases">
        <title>Black Yeasts Isolated from many extreme environments.</title>
        <authorList>
            <person name="Coleine C."/>
            <person name="Stajich J.E."/>
            <person name="Selbmann L."/>
        </authorList>
    </citation>
    <scope>NUCLEOTIDE SEQUENCE</scope>
    <source>
        <strain evidence="1">CCFEE 5714</strain>
    </source>
</reference>
<accession>A0ACC3NBV0</accession>